<dbReference type="Proteomes" id="UP000515563">
    <property type="component" value="Chromosome"/>
</dbReference>
<organism evidence="3 4">
    <name type="scientific">Kribbella qitaiheensis</name>
    <dbReference type="NCBI Taxonomy" id="1544730"/>
    <lineage>
        <taxon>Bacteria</taxon>
        <taxon>Bacillati</taxon>
        <taxon>Actinomycetota</taxon>
        <taxon>Actinomycetes</taxon>
        <taxon>Propionibacteriales</taxon>
        <taxon>Kribbellaceae</taxon>
        <taxon>Kribbella</taxon>
    </lineage>
</organism>
<dbReference type="KEGG" id="kqi:F1D05_25800"/>
<proteinExistence type="predicted"/>
<dbReference type="InterPro" id="IPR003870">
    <property type="entry name" value="DUF222"/>
</dbReference>
<protein>
    <submittedName>
        <fullName evidence="3">DUF222 domain-containing protein</fullName>
    </submittedName>
</protein>
<sequence>MSTVAVDPWYGEQVDADELAALIEAGVLTVPEDPEAPGGPRYVDEFDLFDDGSRFQMSRIDALEWELWAGVEQDEAEKIMLEMKAPEWVFLPPGGELAAALEEVRPQTESPMALIELMKATSRLTAWSEAGRLSAIASFYRQRQAQATEFSRPSEIDSHGRPIDPERSWIAEIAAALKLSPNTASSHVDTALRLTSMLTATHTALRCGAITLSKAIAISDATRPLTDAQAKAVEAHVLQRAPSQSHANLLRSLRKQVAHYDAKNEAERHREATAQREVRLVPLPDGMAGLWIVHTAEKIQQMWIVIQAMADLAKRPTTTPAPTTRADSHTDDHTNRDASTSTTTTDHGTVANPDATTDGSTVAEPARDLRRRHSRRAGRDLRRLRCCSPQHILRRR</sequence>
<keyword evidence="4" id="KW-1185">Reference proteome</keyword>
<evidence type="ECO:0000259" key="2">
    <source>
        <dbReference type="Pfam" id="PF02720"/>
    </source>
</evidence>
<dbReference type="Pfam" id="PF02720">
    <property type="entry name" value="DUF222"/>
    <property type="match status" value="1"/>
</dbReference>
<reference evidence="3 4" key="2">
    <citation type="journal article" date="2020" name="Microbiol. Resour. Announc.">
        <title>Antarctic desert soil bacteria exhibit high novel natural product potential, evaluated through long-read genome sequencing and comparative genomics.</title>
        <authorList>
            <person name="Benaud N."/>
            <person name="Edwards R.J."/>
            <person name="Amos T.G."/>
            <person name="D'Agostino P.M."/>
            <person name="Gutierrez-Chavez C."/>
            <person name="Montgomery K."/>
            <person name="Nicetic I."/>
            <person name="Ferrari B.C."/>
        </authorList>
    </citation>
    <scope>NUCLEOTIDE SEQUENCE [LARGE SCALE GENOMIC DNA]</scope>
    <source>
        <strain evidence="3 4">SPB151</strain>
    </source>
</reference>
<reference evidence="4" key="1">
    <citation type="submission" date="2019-09" db="EMBL/GenBank/DDBJ databases">
        <title>Antimicrobial potential of Antarctic Bacteria.</title>
        <authorList>
            <person name="Benaud N."/>
            <person name="Edwards R.J."/>
            <person name="Ferrari B.C."/>
        </authorList>
    </citation>
    <scope>NUCLEOTIDE SEQUENCE [LARGE SCALE GENOMIC DNA]</scope>
    <source>
        <strain evidence="4">SPB151</strain>
    </source>
</reference>
<gene>
    <name evidence="3" type="ORF">F1D05_25800</name>
</gene>
<name>A0A7G6X387_9ACTN</name>
<feature type="region of interest" description="Disordered" evidence="1">
    <location>
        <begin position="316"/>
        <end position="382"/>
    </location>
</feature>
<accession>A0A7G6X387</accession>
<evidence type="ECO:0000313" key="3">
    <source>
        <dbReference type="EMBL" id="QNE20702.1"/>
    </source>
</evidence>
<feature type="compositionally biased region" description="Basic and acidic residues" evidence="1">
    <location>
        <begin position="326"/>
        <end position="336"/>
    </location>
</feature>
<dbReference type="EMBL" id="CP043661">
    <property type="protein sequence ID" value="QNE20702.1"/>
    <property type="molecule type" value="Genomic_DNA"/>
</dbReference>
<evidence type="ECO:0000256" key="1">
    <source>
        <dbReference type="SAM" id="MobiDB-lite"/>
    </source>
</evidence>
<dbReference type="RefSeq" id="WP_185443099.1">
    <property type="nucleotide sequence ID" value="NZ_CP043661.1"/>
</dbReference>
<feature type="domain" description="DUF222" evidence="2">
    <location>
        <begin position="163"/>
        <end position="338"/>
    </location>
</feature>
<dbReference type="AlphaFoldDB" id="A0A7G6X387"/>
<feature type="compositionally biased region" description="Low complexity" evidence="1">
    <location>
        <begin position="316"/>
        <end position="325"/>
    </location>
</feature>
<evidence type="ECO:0000313" key="4">
    <source>
        <dbReference type="Proteomes" id="UP000515563"/>
    </source>
</evidence>